<dbReference type="InterPro" id="IPR056948">
    <property type="entry name" value="PNGaseA_N"/>
</dbReference>
<evidence type="ECO:0000259" key="2">
    <source>
        <dbReference type="Pfam" id="PF12222"/>
    </source>
</evidence>
<sequence>MMRTSCLVLLLAARGRSGAWGHAAGARAPLECLEVASPVLSPRGLVDGADLLGDPARVGPATAEGPSCVVTLMEHVFADSYGKPLVASYVPPRASSCALAATFDRVVVNLTVVSEGRQFDRLATVWLGDVEIWRTSTAEPKPHPGISWTYWKDVTGFLALWRRPQTLIFDLGNLINDKYTASWNATLTATFFRGTAAGATGPLAAPADRILP</sequence>
<dbReference type="EMBL" id="SRPY01000110">
    <property type="protein sequence ID" value="KAG5928559.1"/>
    <property type="molecule type" value="Genomic_DNA"/>
</dbReference>
<keyword evidence="1" id="KW-0732">Signal</keyword>
<evidence type="ECO:0000313" key="3">
    <source>
        <dbReference type="EMBL" id="KAG5928559.1"/>
    </source>
</evidence>
<feature type="chain" id="PRO_5035460462" description="Peptide N-acetyl-beta-D-glucosaminyl asparaginase amidase A N-terminal domain-containing protein" evidence="1">
    <location>
        <begin position="22"/>
        <end position="212"/>
    </location>
</feature>
<name>A0A8K0NJP8_9HYPO</name>
<reference evidence="3" key="1">
    <citation type="journal article" date="2020" name="bioRxiv">
        <title>Whole genome comparisons of ergot fungi reveals the divergence and evolution of species within the genus Claviceps are the result of varying mechanisms driving genome evolution and host range expansion.</title>
        <authorList>
            <person name="Wyka S.A."/>
            <person name="Mondo S.J."/>
            <person name="Liu M."/>
            <person name="Dettman J."/>
            <person name="Nalam V."/>
            <person name="Broders K.D."/>
        </authorList>
    </citation>
    <scope>NUCLEOTIDE SEQUENCE</scope>
    <source>
        <strain evidence="3">CCC 489</strain>
    </source>
</reference>
<dbReference type="InterPro" id="IPR021102">
    <property type="entry name" value="PNGase_A"/>
</dbReference>
<feature type="domain" description="Peptide N-acetyl-beta-D-glucosaminyl asparaginase amidase A N-terminal" evidence="2">
    <location>
        <begin position="62"/>
        <end position="212"/>
    </location>
</feature>
<dbReference type="AlphaFoldDB" id="A0A8K0NJP8"/>
<dbReference type="Proteomes" id="UP000811619">
    <property type="component" value="Unassembled WGS sequence"/>
</dbReference>
<dbReference type="PANTHER" id="PTHR31104">
    <property type="entry name" value="PEPTIDE-N4-(N-ACETYL-BETA-GLUCOSAMINYL)ASPARAGINE AMIDASE A PROTEIN"/>
    <property type="match status" value="1"/>
</dbReference>
<dbReference type="OrthoDB" id="1612078at2759"/>
<feature type="signal peptide" evidence="1">
    <location>
        <begin position="1"/>
        <end position="21"/>
    </location>
</feature>
<comment type="caution">
    <text evidence="3">The sequence shown here is derived from an EMBL/GenBank/DDBJ whole genome shotgun (WGS) entry which is preliminary data.</text>
</comment>
<proteinExistence type="predicted"/>
<evidence type="ECO:0000313" key="4">
    <source>
        <dbReference type="Proteomes" id="UP000811619"/>
    </source>
</evidence>
<organism evidence="3 4">
    <name type="scientific">Claviceps africana</name>
    <dbReference type="NCBI Taxonomy" id="83212"/>
    <lineage>
        <taxon>Eukaryota</taxon>
        <taxon>Fungi</taxon>
        <taxon>Dikarya</taxon>
        <taxon>Ascomycota</taxon>
        <taxon>Pezizomycotina</taxon>
        <taxon>Sordariomycetes</taxon>
        <taxon>Hypocreomycetidae</taxon>
        <taxon>Hypocreales</taxon>
        <taxon>Clavicipitaceae</taxon>
        <taxon>Claviceps</taxon>
    </lineage>
</organism>
<accession>A0A8K0NJP8</accession>
<dbReference type="Pfam" id="PF12222">
    <property type="entry name" value="PNGaseA"/>
    <property type="match status" value="1"/>
</dbReference>
<evidence type="ECO:0000256" key="1">
    <source>
        <dbReference type="SAM" id="SignalP"/>
    </source>
</evidence>
<protein>
    <recommendedName>
        <fullName evidence="2">Peptide N-acetyl-beta-D-glucosaminyl asparaginase amidase A N-terminal domain-containing protein</fullName>
    </recommendedName>
</protein>
<gene>
    <name evidence="3" type="ORF">E4U42_000429</name>
</gene>
<feature type="non-terminal residue" evidence="3">
    <location>
        <position position="1"/>
    </location>
</feature>
<keyword evidence="4" id="KW-1185">Reference proteome</keyword>